<proteinExistence type="predicted"/>
<dbReference type="AlphaFoldDB" id="A0A2S6GDU3"/>
<dbReference type="EMBL" id="PTIX01000028">
    <property type="protein sequence ID" value="PPK63395.1"/>
    <property type="molecule type" value="Genomic_DNA"/>
</dbReference>
<dbReference type="InterPro" id="IPR016181">
    <property type="entry name" value="Acyl_CoA_acyltransferase"/>
</dbReference>
<dbReference type="Gene3D" id="3.40.630.30">
    <property type="match status" value="1"/>
</dbReference>
<dbReference type="PROSITE" id="PS51186">
    <property type="entry name" value="GNAT"/>
    <property type="match status" value="1"/>
</dbReference>
<dbReference type="CDD" id="cd04301">
    <property type="entry name" value="NAT_SF"/>
    <property type="match status" value="1"/>
</dbReference>
<keyword evidence="3" id="KW-1185">Reference proteome</keyword>
<protein>
    <submittedName>
        <fullName evidence="2">Ribosomal protein S18 acetylase RimI-like enzyme</fullName>
    </submittedName>
</protein>
<keyword evidence="2" id="KW-0687">Ribonucleoprotein</keyword>
<accession>A0A2S6GDU3</accession>
<dbReference type="SUPFAM" id="SSF55729">
    <property type="entry name" value="Acyl-CoA N-acyltransferases (Nat)"/>
    <property type="match status" value="1"/>
</dbReference>
<evidence type="ECO:0000313" key="2">
    <source>
        <dbReference type="EMBL" id="PPK63395.1"/>
    </source>
</evidence>
<dbReference type="GO" id="GO:0016747">
    <property type="term" value="F:acyltransferase activity, transferring groups other than amino-acyl groups"/>
    <property type="evidence" value="ECO:0007669"/>
    <property type="project" value="InterPro"/>
</dbReference>
<evidence type="ECO:0000313" key="3">
    <source>
        <dbReference type="Proteomes" id="UP000239203"/>
    </source>
</evidence>
<evidence type="ECO:0000259" key="1">
    <source>
        <dbReference type="PROSITE" id="PS51186"/>
    </source>
</evidence>
<dbReference type="InterPro" id="IPR000182">
    <property type="entry name" value="GNAT_dom"/>
</dbReference>
<dbReference type="Proteomes" id="UP000239203">
    <property type="component" value="Unassembled WGS sequence"/>
</dbReference>
<gene>
    <name evidence="2" type="ORF">CLV40_1287</name>
</gene>
<name>A0A2S6GDU3_9PSEU</name>
<organism evidence="2 3">
    <name type="scientific">Actinokineospora auranticolor</name>
    <dbReference type="NCBI Taxonomy" id="155976"/>
    <lineage>
        <taxon>Bacteria</taxon>
        <taxon>Bacillati</taxon>
        <taxon>Actinomycetota</taxon>
        <taxon>Actinomycetes</taxon>
        <taxon>Pseudonocardiales</taxon>
        <taxon>Pseudonocardiaceae</taxon>
        <taxon>Actinokineospora</taxon>
    </lineage>
</organism>
<feature type="domain" description="N-acetyltransferase" evidence="1">
    <location>
        <begin position="99"/>
        <end position="233"/>
    </location>
</feature>
<comment type="caution">
    <text evidence="2">The sequence shown here is derived from an EMBL/GenBank/DDBJ whole genome shotgun (WGS) entry which is preliminary data.</text>
</comment>
<reference evidence="2 3" key="1">
    <citation type="submission" date="2018-02" db="EMBL/GenBank/DDBJ databases">
        <title>Genomic Encyclopedia of Archaeal and Bacterial Type Strains, Phase II (KMG-II): from individual species to whole genera.</title>
        <authorList>
            <person name="Goeker M."/>
        </authorList>
    </citation>
    <scope>NUCLEOTIDE SEQUENCE [LARGE SCALE GENOMIC DNA]</scope>
    <source>
        <strain evidence="2 3">YU 961-1</strain>
    </source>
</reference>
<sequence length="233" mass="25653">MVELGWGYGLLQRDFLASWHHNRIVVTGPVDAAEVVAAADEVLGGAGAAHRLVQFNSDAAGDAAAGVFSAAGYQVHERIVAMLHSGVLPARVPNRVESIPFAELRPSLIRDWRADYPDDTDEQIAQLADRVTLYQRGADVSFLGIRDRDGEVLARGELYVADGVAQFENVITRPESRGLGLGRELVAEALHRSRDAGADLWFLIAQAVDWPRGWYRRMGYLDGHQVHAYQRTP</sequence>
<dbReference type="GO" id="GO:0005840">
    <property type="term" value="C:ribosome"/>
    <property type="evidence" value="ECO:0007669"/>
    <property type="project" value="UniProtKB-KW"/>
</dbReference>
<dbReference type="Pfam" id="PF00583">
    <property type="entry name" value="Acetyltransf_1"/>
    <property type="match status" value="1"/>
</dbReference>
<keyword evidence="2" id="KW-0689">Ribosomal protein</keyword>